<evidence type="ECO:0000313" key="2">
    <source>
        <dbReference type="Proteomes" id="UP000306236"/>
    </source>
</evidence>
<name>A0A4S5BJL5_9BURK</name>
<evidence type="ECO:0000313" key="1">
    <source>
        <dbReference type="EMBL" id="THJ31025.1"/>
    </source>
</evidence>
<dbReference type="AlphaFoldDB" id="A0A4S5BJL5"/>
<accession>A0A4S5BJL5</accession>
<keyword evidence="2" id="KW-1185">Reference proteome</keyword>
<dbReference type="RefSeq" id="WP_136407738.1">
    <property type="nucleotide sequence ID" value="NZ_SSWX01000029.1"/>
</dbReference>
<protein>
    <submittedName>
        <fullName evidence="1">Uncharacterized protein</fullName>
    </submittedName>
</protein>
<organism evidence="1 2">
    <name type="scientific">Lampropedia aestuarii</name>
    <dbReference type="NCBI Taxonomy" id="2562762"/>
    <lineage>
        <taxon>Bacteria</taxon>
        <taxon>Pseudomonadati</taxon>
        <taxon>Pseudomonadota</taxon>
        <taxon>Betaproteobacteria</taxon>
        <taxon>Burkholderiales</taxon>
        <taxon>Comamonadaceae</taxon>
        <taxon>Lampropedia</taxon>
    </lineage>
</organism>
<proteinExistence type="predicted"/>
<dbReference type="Proteomes" id="UP000306236">
    <property type="component" value="Unassembled WGS sequence"/>
</dbReference>
<gene>
    <name evidence="1" type="ORF">E8K88_16295</name>
</gene>
<sequence length="283" mass="33035">MMNSHTSIALLATPGIFYFDRVKIRANHADIDLHNIARARKNEATIRFHREFKCNFDLLQPGEGELRALELATRLSRVEVAYVEFALDVLWAEQKDADWLKRELERSIVIKHLGADTRVYIGEADETTRYFGKLLGQKKLVIYSDRPLRNVGQEYISRFPFRTHIEFRVRGAPQLTSLGIRTIRDLLNFDHERLFRDLVHVPCLPSKKKDLGALVRKHSQRSVEVSDRMLTNAANQWLQEAAMESLNAKANTDSQWLKRIKRVDLLEWLTWKCDAQVRSRNRL</sequence>
<reference evidence="1 2" key="1">
    <citation type="submission" date="2019-04" db="EMBL/GenBank/DDBJ databases">
        <title>Lampropedia sp YIM MLB12 draf genome.</title>
        <authorList>
            <person name="Wang Y.-X."/>
        </authorList>
    </citation>
    <scope>NUCLEOTIDE SEQUENCE [LARGE SCALE GENOMIC DNA]</scope>
    <source>
        <strain evidence="1 2">YIM MLB12</strain>
    </source>
</reference>
<dbReference type="EMBL" id="SSWX01000029">
    <property type="protein sequence ID" value="THJ31025.1"/>
    <property type="molecule type" value="Genomic_DNA"/>
</dbReference>
<comment type="caution">
    <text evidence="1">The sequence shown here is derived from an EMBL/GenBank/DDBJ whole genome shotgun (WGS) entry which is preliminary data.</text>
</comment>